<proteinExistence type="predicted"/>
<dbReference type="EC" id="1.5.5.1" evidence="1"/>
<keyword evidence="1" id="KW-0560">Oxidoreductase</keyword>
<evidence type="ECO:0000313" key="2">
    <source>
        <dbReference type="Proteomes" id="UP000827976"/>
    </source>
</evidence>
<organism evidence="1 2">
    <name type="scientific">Dioscorea alata</name>
    <name type="common">Purple yam</name>
    <dbReference type="NCBI Taxonomy" id="55571"/>
    <lineage>
        <taxon>Eukaryota</taxon>
        <taxon>Viridiplantae</taxon>
        <taxon>Streptophyta</taxon>
        <taxon>Embryophyta</taxon>
        <taxon>Tracheophyta</taxon>
        <taxon>Spermatophyta</taxon>
        <taxon>Magnoliopsida</taxon>
        <taxon>Liliopsida</taxon>
        <taxon>Dioscoreales</taxon>
        <taxon>Dioscoreaceae</taxon>
        <taxon>Dioscorea</taxon>
    </lineage>
</organism>
<comment type="caution">
    <text evidence="1">The sequence shown here is derived from an EMBL/GenBank/DDBJ whole genome shotgun (WGS) entry which is preliminary data.</text>
</comment>
<sequence>MPCLLQSIPFPVSPEGAIIGCSTGFLNVPKIKGTHTAMKSGMLAEATFRKLAEGVPMESYWDSLKNYWAFKFGLLPRLAISALEKYIFRGRLPLTLKHGKLDHEE</sequence>
<accession>A0ACB7WQ40</accession>
<evidence type="ECO:0000313" key="1">
    <source>
        <dbReference type="EMBL" id="KAH7690373.1"/>
    </source>
</evidence>
<name>A0ACB7WQ40_DIOAL</name>
<keyword evidence="2" id="KW-1185">Reference proteome</keyword>
<dbReference type="Proteomes" id="UP000827976">
    <property type="component" value="Chromosome 2"/>
</dbReference>
<protein>
    <submittedName>
        <fullName evidence="1">Electron-transferring-flavoprotein dehydrogenase protein</fullName>
        <ecNumber evidence="1">1.5.5.1</ecNumber>
    </submittedName>
</protein>
<dbReference type="EMBL" id="CM037012">
    <property type="protein sequence ID" value="KAH7690373.1"/>
    <property type="molecule type" value="Genomic_DNA"/>
</dbReference>
<reference evidence="2" key="1">
    <citation type="journal article" date="2022" name="Nat. Commun.">
        <title>Chromosome evolution and the genetic basis of agronomically important traits in greater yam.</title>
        <authorList>
            <person name="Bredeson J.V."/>
            <person name="Lyons J.B."/>
            <person name="Oniyinde I.O."/>
            <person name="Okereke N.R."/>
            <person name="Kolade O."/>
            <person name="Nnabue I."/>
            <person name="Nwadili C.O."/>
            <person name="Hribova E."/>
            <person name="Parker M."/>
            <person name="Nwogha J."/>
            <person name="Shu S."/>
            <person name="Carlson J."/>
            <person name="Kariba R."/>
            <person name="Muthemba S."/>
            <person name="Knop K."/>
            <person name="Barton G.J."/>
            <person name="Sherwood A.V."/>
            <person name="Lopez-Montes A."/>
            <person name="Asiedu R."/>
            <person name="Jamnadass R."/>
            <person name="Muchugi A."/>
            <person name="Goodstein D."/>
            <person name="Egesi C.N."/>
            <person name="Featherston J."/>
            <person name="Asfaw A."/>
            <person name="Simpson G.G."/>
            <person name="Dolezel J."/>
            <person name="Hendre P.S."/>
            <person name="Van Deynze A."/>
            <person name="Kumar P.L."/>
            <person name="Obidiegwu J.E."/>
            <person name="Bhattacharjee R."/>
            <person name="Rokhsar D.S."/>
        </authorList>
    </citation>
    <scope>NUCLEOTIDE SEQUENCE [LARGE SCALE GENOMIC DNA]</scope>
    <source>
        <strain evidence="2">cv. TDa95/00328</strain>
    </source>
</reference>
<gene>
    <name evidence="1" type="ORF">IHE45_02G042500</name>
</gene>